<evidence type="ECO:0000256" key="6">
    <source>
        <dbReference type="ARBA" id="ARBA00023065"/>
    </source>
</evidence>
<proteinExistence type="inferred from homology"/>
<comment type="subcellular location">
    <subcellularLocation>
        <location evidence="1 10">Cell outer membrane</location>
        <topology evidence="1 10">Multi-pass membrane protein</topology>
    </subcellularLocation>
</comment>
<evidence type="ECO:0000256" key="12">
    <source>
        <dbReference type="SAM" id="SignalP"/>
    </source>
</evidence>
<evidence type="ECO:0000256" key="8">
    <source>
        <dbReference type="ARBA" id="ARBA00023136"/>
    </source>
</evidence>
<name>A0ABN1A693_9SPHN</name>
<keyword evidence="2 10" id="KW-0813">Transport</keyword>
<feature type="signal peptide" evidence="12">
    <location>
        <begin position="1"/>
        <end position="21"/>
    </location>
</feature>
<dbReference type="InterPro" id="IPR039426">
    <property type="entry name" value="TonB-dep_rcpt-like"/>
</dbReference>
<comment type="caution">
    <text evidence="15">The sequence shown here is derived from an EMBL/GenBank/DDBJ whole genome shotgun (WGS) entry which is preliminary data.</text>
</comment>
<keyword evidence="9 10" id="KW-0998">Cell outer membrane</keyword>
<dbReference type="InterPro" id="IPR012910">
    <property type="entry name" value="Plug_dom"/>
</dbReference>
<evidence type="ECO:0000313" key="15">
    <source>
        <dbReference type="EMBL" id="GAA0468526.1"/>
    </source>
</evidence>
<keyword evidence="15" id="KW-0675">Receptor</keyword>
<comment type="similarity">
    <text evidence="10 11">Belongs to the TonB-dependent receptor family.</text>
</comment>
<dbReference type="PANTHER" id="PTHR30069">
    <property type="entry name" value="TONB-DEPENDENT OUTER MEMBRANE RECEPTOR"/>
    <property type="match status" value="1"/>
</dbReference>
<dbReference type="InterPro" id="IPR036942">
    <property type="entry name" value="Beta-barrel_TonB_sf"/>
</dbReference>
<dbReference type="CDD" id="cd01347">
    <property type="entry name" value="ligand_gated_channel"/>
    <property type="match status" value="1"/>
</dbReference>
<organism evidence="15 16">
    <name type="scientific">Parasphingorhabdus litoris</name>
    <dbReference type="NCBI Taxonomy" id="394733"/>
    <lineage>
        <taxon>Bacteria</taxon>
        <taxon>Pseudomonadati</taxon>
        <taxon>Pseudomonadota</taxon>
        <taxon>Alphaproteobacteria</taxon>
        <taxon>Sphingomonadales</taxon>
        <taxon>Sphingomonadaceae</taxon>
        <taxon>Parasphingorhabdus</taxon>
    </lineage>
</organism>
<evidence type="ECO:0000256" key="3">
    <source>
        <dbReference type="ARBA" id="ARBA00022452"/>
    </source>
</evidence>
<keyword evidence="7 11" id="KW-0798">TonB box</keyword>
<evidence type="ECO:0000259" key="13">
    <source>
        <dbReference type="Pfam" id="PF00593"/>
    </source>
</evidence>
<accession>A0ABN1A693</accession>
<dbReference type="EMBL" id="BAAAEM010000002">
    <property type="protein sequence ID" value="GAA0468526.1"/>
    <property type="molecule type" value="Genomic_DNA"/>
</dbReference>
<sequence length="633" mass="68844">MRFHKFILSTTAIVVAQPAWAETAVVTEDGDEVIIVTASRSEQPLSETGRSITVINQERIERTQSVAVVDLLRNVPGVTFARNGGIGTSTSVFIRGADSNQTVALIDGVKLNDPSSPGGGFNFGNLLTGNISRIEVLRGSQSVIWGSQAIGGVINTITREPTEDLSINARAEYGYRDTGQVVGNVSGRFGPVAASIGAGYYRSDGFSAFNEERGATESDGYRNFGANGKLEISLNEAVSLDLRGYYSDGRTDIDGFVFANGVFGLADTPEVSNVEEFVGYSGLNISLLDGRFRNRFAFAYTSIKRDNFNLDVQTFDALGRNERFEYQGIFDISDMFSATIGAETEKSKYRSGSGDSASNFTAEIDSIYGQLSITPVEGLTANAGIRYDDHSSFGGETTFAGDIVYSPNQGNTTFRASYGEGFRVPSLFQLFSSFGNNTLDPETSKSWDAGITQKLIDGKVEVSATLFRRNSRNLIDFIGCPVQTGICENRPSGTYDNVDRARAQGVELGMTVRPVEALTWSLNYGLVDTEDRETGLTLPRRPKHSVNASLDYDWSFGLKTGATITHVGSQFDNGSNTREVAGYVTVDLRAAMPITDNIEVYGRVDNLFDEEYETIFRYGTPGRSAFAGVRLRY</sequence>
<keyword evidence="16" id="KW-1185">Reference proteome</keyword>
<evidence type="ECO:0000256" key="11">
    <source>
        <dbReference type="RuleBase" id="RU003357"/>
    </source>
</evidence>
<keyword evidence="8 10" id="KW-0472">Membrane</keyword>
<reference evidence="16" key="1">
    <citation type="journal article" date="2019" name="Int. J. Syst. Evol. Microbiol.">
        <title>The Global Catalogue of Microorganisms (GCM) 10K type strain sequencing project: providing services to taxonomists for standard genome sequencing and annotation.</title>
        <authorList>
            <consortium name="The Broad Institute Genomics Platform"/>
            <consortium name="The Broad Institute Genome Sequencing Center for Infectious Disease"/>
            <person name="Wu L."/>
            <person name="Ma J."/>
        </authorList>
    </citation>
    <scope>NUCLEOTIDE SEQUENCE [LARGE SCALE GENOMIC DNA]</scope>
    <source>
        <strain evidence="16">JCM 14162</strain>
    </source>
</reference>
<evidence type="ECO:0000259" key="14">
    <source>
        <dbReference type="Pfam" id="PF07715"/>
    </source>
</evidence>
<dbReference type="Pfam" id="PF07715">
    <property type="entry name" value="Plug"/>
    <property type="match status" value="1"/>
</dbReference>
<dbReference type="PANTHER" id="PTHR30069:SF53">
    <property type="entry name" value="COLICIN I RECEPTOR-RELATED"/>
    <property type="match status" value="1"/>
</dbReference>
<dbReference type="RefSeq" id="WP_229953803.1">
    <property type="nucleotide sequence ID" value="NZ_BAAAEM010000002.1"/>
</dbReference>
<dbReference type="InterPro" id="IPR000531">
    <property type="entry name" value="Beta-barrel_TonB"/>
</dbReference>
<dbReference type="Pfam" id="PF00593">
    <property type="entry name" value="TonB_dep_Rec_b-barrel"/>
    <property type="match status" value="1"/>
</dbReference>
<keyword evidence="4 10" id="KW-0812">Transmembrane</keyword>
<dbReference type="SUPFAM" id="SSF56935">
    <property type="entry name" value="Porins"/>
    <property type="match status" value="1"/>
</dbReference>
<dbReference type="Gene3D" id="2.40.170.20">
    <property type="entry name" value="TonB-dependent receptor, beta-barrel domain"/>
    <property type="match status" value="1"/>
</dbReference>
<evidence type="ECO:0000313" key="16">
    <source>
        <dbReference type="Proteomes" id="UP001500713"/>
    </source>
</evidence>
<evidence type="ECO:0000256" key="10">
    <source>
        <dbReference type="PROSITE-ProRule" id="PRU01360"/>
    </source>
</evidence>
<evidence type="ECO:0000256" key="2">
    <source>
        <dbReference type="ARBA" id="ARBA00022448"/>
    </source>
</evidence>
<protein>
    <submittedName>
        <fullName evidence="15">TonB-dependent receptor</fullName>
    </submittedName>
</protein>
<feature type="chain" id="PRO_5046765481" evidence="12">
    <location>
        <begin position="22"/>
        <end position="633"/>
    </location>
</feature>
<keyword evidence="5 12" id="KW-0732">Signal</keyword>
<dbReference type="PROSITE" id="PS52016">
    <property type="entry name" value="TONB_DEPENDENT_REC_3"/>
    <property type="match status" value="1"/>
</dbReference>
<evidence type="ECO:0000256" key="1">
    <source>
        <dbReference type="ARBA" id="ARBA00004571"/>
    </source>
</evidence>
<keyword evidence="6" id="KW-0406">Ion transport</keyword>
<evidence type="ECO:0000256" key="9">
    <source>
        <dbReference type="ARBA" id="ARBA00023237"/>
    </source>
</evidence>
<feature type="domain" description="TonB-dependent receptor plug" evidence="14">
    <location>
        <begin position="45"/>
        <end position="153"/>
    </location>
</feature>
<dbReference type="Gene3D" id="2.170.130.10">
    <property type="entry name" value="TonB-dependent receptor, plug domain"/>
    <property type="match status" value="1"/>
</dbReference>
<evidence type="ECO:0000256" key="5">
    <source>
        <dbReference type="ARBA" id="ARBA00022729"/>
    </source>
</evidence>
<evidence type="ECO:0000256" key="7">
    <source>
        <dbReference type="ARBA" id="ARBA00023077"/>
    </source>
</evidence>
<evidence type="ECO:0000256" key="4">
    <source>
        <dbReference type="ARBA" id="ARBA00022692"/>
    </source>
</evidence>
<feature type="domain" description="TonB-dependent receptor-like beta-barrel" evidence="13">
    <location>
        <begin position="162"/>
        <end position="607"/>
    </location>
</feature>
<dbReference type="InterPro" id="IPR037066">
    <property type="entry name" value="Plug_dom_sf"/>
</dbReference>
<gene>
    <name evidence="15" type="ORF">GCM10009096_06810</name>
</gene>
<dbReference type="Proteomes" id="UP001500713">
    <property type="component" value="Unassembled WGS sequence"/>
</dbReference>
<keyword evidence="3 10" id="KW-1134">Transmembrane beta strand</keyword>